<feature type="region of interest" description="Disordered" evidence="1">
    <location>
        <begin position="71"/>
        <end position="94"/>
    </location>
</feature>
<keyword evidence="3" id="KW-1185">Reference proteome</keyword>
<evidence type="ECO:0000256" key="1">
    <source>
        <dbReference type="SAM" id="MobiDB-lite"/>
    </source>
</evidence>
<evidence type="ECO:0000313" key="3">
    <source>
        <dbReference type="Proteomes" id="UP001498421"/>
    </source>
</evidence>
<protein>
    <submittedName>
        <fullName evidence="2">Uncharacterized protein</fullName>
    </submittedName>
</protein>
<sequence length="240" mass="25176">MKTPQRDEFLAGYLAGMDAGSAMVGASPPDEAILYSALPLAYLQSFDPTASPDSTHLLSLGGSGWLPASDAVSNSVGDQPSLERSPPQFAPSPLPARFGSPSVFSPSPGEGSNLLAFRPATSEKLPQDALDVFAFPSTEPNMLVPSWAPTGATSALQCASSNDQAADDKSPALDIIQYSRSSSRAPVHVVIIPSGSLVDLLTWTPVTSGSEDDSLEETRDPELHPPDCIPSLRCKKVQVQ</sequence>
<name>A0ABR1I449_9HYPO</name>
<accession>A0ABR1I449</accession>
<proteinExistence type="predicted"/>
<evidence type="ECO:0000313" key="2">
    <source>
        <dbReference type="EMBL" id="KAK7428009.1"/>
    </source>
</evidence>
<gene>
    <name evidence="2" type="ORF">QQZ08_005440</name>
</gene>
<dbReference type="EMBL" id="JAZAVK010000046">
    <property type="protein sequence ID" value="KAK7428009.1"/>
    <property type="molecule type" value="Genomic_DNA"/>
</dbReference>
<comment type="caution">
    <text evidence="2">The sequence shown here is derived from an EMBL/GenBank/DDBJ whole genome shotgun (WGS) entry which is preliminary data.</text>
</comment>
<feature type="region of interest" description="Disordered" evidence="1">
    <location>
        <begin position="207"/>
        <end position="227"/>
    </location>
</feature>
<organism evidence="2 3">
    <name type="scientific">Neonectria magnoliae</name>
    <dbReference type="NCBI Taxonomy" id="2732573"/>
    <lineage>
        <taxon>Eukaryota</taxon>
        <taxon>Fungi</taxon>
        <taxon>Dikarya</taxon>
        <taxon>Ascomycota</taxon>
        <taxon>Pezizomycotina</taxon>
        <taxon>Sordariomycetes</taxon>
        <taxon>Hypocreomycetidae</taxon>
        <taxon>Hypocreales</taxon>
        <taxon>Nectriaceae</taxon>
        <taxon>Neonectria</taxon>
    </lineage>
</organism>
<reference evidence="2 3" key="1">
    <citation type="journal article" date="2025" name="Microbiol. Resour. Announc.">
        <title>Draft genome sequences for Neonectria magnoliae and Neonectria punicea, canker pathogens of Liriodendron tulipifera and Acer saccharum in West Virginia.</title>
        <authorList>
            <person name="Petronek H.M."/>
            <person name="Kasson M.T."/>
            <person name="Metheny A.M."/>
            <person name="Stauder C.M."/>
            <person name="Lovett B."/>
            <person name="Lynch S.C."/>
            <person name="Garnas J.R."/>
            <person name="Kasson L.R."/>
            <person name="Stajich J.E."/>
        </authorList>
    </citation>
    <scope>NUCLEOTIDE SEQUENCE [LARGE SCALE GENOMIC DNA]</scope>
    <source>
        <strain evidence="2 3">NRRL 64651</strain>
    </source>
</reference>
<feature type="compositionally biased region" description="Basic and acidic residues" evidence="1">
    <location>
        <begin position="216"/>
        <end position="225"/>
    </location>
</feature>
<dbReference type="Proteomes" id="UP001498421">
    <property type="component" value="Unassembled WGS sequence"/>
</dbReference>